<gene>
    <name evidence="3" type="ORF">PVAG01_02497</name>
</gene>
<evidence type="ECO:0000256" key="1">
    <source>
        <dbReference type="SAM" id="MobiDB-lite"/>
    </source>
</evidence>
<feature type="region of interest" description="Disordered" evidence="1">
    <location>
        <begin position="344"/>
        <end position="379"/>
    </location>
</feature>
<evidence type="ECO:0000313" key="4">
    <source>
        <dbReference type="Proteomes" id="UP001629113"/>
    </source>
</evidence>
<keyword evidence="4" id="KW-1185">Reference proteome</keyword>
<sequence length="379" mass="41702">MASDILSLLSSGLNSTPVVCATCGTRTTQTRTLTFTPSPTVISSLTTRTVTLSAGGRTSVFVAPTLLTRTRSPSAITQTFTLTTSPSSTVISTPEASISPEFSTQLSQTIIIILGVSIPLVSIILLACLCFFIRRRKRKAAAQTPAYKLRPVRSMKAMPEVKAKDGARIVPAGYVSENGKKSSDLPRSNSYPDAFSPVELDGKEHAALGNTFSKIQRQPPHELYAHQRDSHSTVEDHDEDSASFQANTLSHSYSAPNDSHVARGEACQLTPAPLRIMKKHSLDESVSWRSPNQSTSVSRIVSPEPSPILRFNFGLQLQTPVTRMNRGFEGPVEDERRVWYERTRARLERPEALQRSPWRSSSIYSRDESGIPFPPRKHP</sequence>
<feature type="transmembrane region" description="Helical" evidence="2">
    <location>
        <begin position="110"/>
        <end position="133"/>
    </location>
</feature>
<keyword evidence="2" id="KW-0812">Transmembrane</keyword>
<reference evidence="3 4" key="1">
    <citation type="submission" date="2024-06" db="EMBL/GenBank/DDBJ databases">
        <title>Complete genome of Phlyctema vagabunda strain 19-DSS-EL-015.</title>
        <authorList>
            <person name="Fiorenzani C."/>
        </authorList>
    </citation>
    <scope>NUCLEOTIDE SEQUENCE [LARGE SCALE GENOMIC DNA]</scope>
    <source>
        <strain evidence="3 4">19-DSS-EL-015</strain>
    </source>
</reference>
<name>A0ABR4PS32_9HELO</name>
<comment type="caution">
    <text evidence="3">The sequence shown here is derived from an EMBL/GenBank/DDBJ whole genome shotgun (WGS) entry which is preliminary data.</text>
</comment>
<keyword evidence="2" id="KW-1133">Transmembrane helix</keyword>
<dbReference type="Proteomes" id="UP001629113">
    <property type="component" value="Unassembled WGS sequence"/>
</dbReference>
<proteinExistence type="predicted"/>
<dbReference type="EMBL" id="JBFCZG010000002">
    <property type="protein sequence ID" value="KAL3425706.1"/>
    <property type="molecule type" value="Genomic_DNA"/>
</dbReference>
<accession>A0ABR4PS32</accession>
<evidence type="ECO:0000256" key="2">
    <source>
        <dbReference type="SAM" id="Phobius"/>
    </source>
</evidence>
<protein>
    <submittedName>
        <fullName evidence="3">Uncharacterized protein</fullName>
    </submittedName>
</protein>
<organism evidence="3 4">
    <name type="scientific">Phlyctema vagabunda</name>
    <dbReference type="NCBI Taxonomy" id="108571"/>
    <lineage>
        <taxon>Eukaryota</taxon>
        <taxon>Fungi</taxon>
        <taxon>Dikarya</taxon>
        <taxon>Ascomycota</taxon>
        <taxon>Pezizomycotina</taxon>
        <taxon>Leotiomycetes</taxon>
        <taxon>Helotiales</taxon>
        <taxon>Dermateaceae</taxon>
        <taxon>Phlyctema</taxon>
    </lineage>
</organism>
<evidence type="ECO:0000313" key="3">
    <source>
        <dbReference type="EMBL" id="KAL3425706.1"/>
    </source>
</evidence>
<keyword evidence="2" id="KW-0472">Membrane</keyword>